<evidence type="ECO:0000313" key="3">
    <source>
        <dbReference type="Proteomes" id="UP000019184"/>
    </source>
</evidence>
<dbReference type="RefSeq" id="WP_034435558.1">
    <property type="nucleotide sequence ID" value="NZ_CBTK010000279.1"/>
</dbReference>
<keyword evidence="3" id="KW-1185">Reference proteome</keyword>
<comment type="caution">
    <text evidence="2">The sequence shown here is derived from an EMBL/GenBank/DDBJ whole genome shotgun (WGS) entry which is preliminary data.</text>
</comment>
<reference evidence="2 3" key="1">
    <citation type="journal article" date="2014" name="ISME J.">
        <title>Candidatus Competibacter-lineage genomes retrieved from metagenomes reveal functional metabolic diversity.</title>
        <authorList>
            <person name="McIlroy S.J."/>
            <person name="Albertsen M."/>
            <person name="Andresen E.K."/>
            <person name="Saunders A.M."/>
            <person name="Kristiansen R."/>
            <person name="Stokholm-Bjerregaard M."/>
            <person name="Nielsen K.L."/>
            <person name="Nielsen P.H."/>
        </authorList>
    </citation>
    <scope>NUCLEOTIDE SEQUENCE [LARGE SCALE GENOMIC DNA]</scope>
    <source>
        <strain evidence="2 3">Run_B_J11</strain>
    </source>
</reference>
<dbReference type="AlphaFoldDB" id="A0A7U7GEW1"/>
<organism evidence="2 3">
    <name type="scientific">Candidatus Contendobacter odensis Run_B_J11</name>
    <dbReference type="NCBI Taxonomy" id="1400861"/>
    <lineage>
        <taxon>Bacteria</taxon>
        <taxon>Pseudomonadati</taxon>
        <taxon>Pseudomonadota</taxon>
        <taxon>Gammaproteobacteria</taxon>
        <taxon>Candidatus Competibacteraceae</taxon>
        <taxon>Candidatus Contendibacter</taxon>
    </lineage>
</organism>
<evidence type="ECO:0008006" key="4">
    <source>
        <dbReference type="Google" id="ProtNLM"/>
    </source>
</evidence>
<proteinExistence type="predicted"/>
<name>A0A7U7GEW1_9GAMM</name>
<evidence type="ECO:0000256" key="1">
    <source>
        <dbReference type="SAM" id="MobiDB-lite"/>
    </source>
</evidence>
<evidence type="ECO:0000313" key="2">
    <source>
        <dbReference type="EMBL" id="CDH46844.1"/>
    </source>
</evidence>
<dbReference type="Proteomes" id="UP000019184">
    <property type="component" value="Unassembled WGS sequence"/>
</dbReference>
<feature type="region of interest" description="Disordered" evidence="1">
    <location>
        <begin position="243"/>
        <end position="268"/>
    </location>
</feature>
<accession>A0A7U7GEW1</accession>
<protein>
    <recommendedName>
        <fullName evidence="4">DUF1351 domain-containing protein</fullName>
    </recommendedName>
</protein>
<dbReference type="OrthoDB" id="7030185at2"/>
<dbReference type="EMBL" id="CBTK010000279">
    <property type="protein sequence ID" value="CDH46844.1"/>
    <property type="molecule type" value="Genomic_DNA"/>
</dbReference>
<feature type="compositionally biased region" description="Basic and acidic residues" evidence="1">
    <location>
        <begin position="247"/>
        <end position="268"/>
    </location>
</feature>
<feature type="region of interest" description="Disordered" evidence="1">
    <location>
        <begin position="201"/>
        <end position="220"/>
    </location>
</feature>
<gene>
    <name evidence="2" type="ORF">BN874_620002</name>
</gene>
<sequence length="340" mass="37825">MTMQIQEYNETAAALAVLREKYCTVFDVQTVKGMADAREARADVRSYRIGLEKLRKEIKAPALERTRLIDEEAKRITAELLAIEEPIDAAIKAEETRKVEEKAAKERAEAARIAAIQARIAAIRNHYTAAVNQCADYTRLIIEQLAAMALAPDDFDEFMPEAKAAQDETRAALIILLSQQMEAEAEQARIKAEREELARLRQQDEERKADQAQIEAEAKAKADEEAAAIRKAQEAEAARITAAQQELDERQRKIDEEEQRQAEERRQKAIADAKAKAEAEAAAIRQQQEAKAKNTRKKIATPLQEIETAIGVGKTKVSDGLRAAYEIGYSDGIKAGQIAA</sequence>